<sequence length="107" mass="11923">MFAKRRIRKHGLQAQAQVVAVEDRVAAGGGRTSTFELEVRPTDRAAFPAELTEKFGPGLQRPEEDDLVGVLYDPKDLAVVLDLAGDDRFDPDAVRARAKQHRKDARR</sequence>
<dbReference type="RefSeq" id="WP_353863880.1">
    <property type="nucleotide sequence ID" value="NZ_CP088295.1"/>
</dbReference>
<dbReference type="Proteomes" id="UP001058860">
    <property type="component" value="Chromosome"/>
</dbReference>
<dbReference type="EMBL" id="CP088295">
    <property type="protein sequence ID" value="UUY03372.1"/>
    <property type="molecule type" value="Genomic_DNA"/>
</dbReference>
<name>A0ABY5PFP1_9ACTN</name>
<evidence type="ECO:0000313" key="1">
    <source>
        <dbReference type="EMBL" id="UUY03372.1"/>
    </source>
</evidence>
<proteinExistence type="predicted"/>
<reference evidence="2" key="1">
    <citation type="submission" date="2021-11" db="EMBL/GenBank/DDBJ databases">
        <title>Cultivation dependent microbiological survey of springs from the worlds oldest radium mine currently devoted to the extraction of radon-saturated water.</title>
        <authorList>
            <person name="Kapinusova G."/>
            <person name="Smrhova T."/>
            <person name="Strejcek M."/>
            <person name="Suman J."/>
            <person name="Jani K."/>
            <person name="Pajer P."/>
            <person name="Uhlik O."/>
        </authorList>
    </citation>
    <scope>NUCLEOTIDE SEQUENCE [LARGE SCALE GENOMIC DNA]</scope>
    <source>
        <strain evidence="2">J379</strain>
    </source>
</reference>
<keyword evidence="2" id="KW-1185">Reference proteome</keyword>
<gene>
    <name evidence="1" type="ORF">LRS13_22315</name>
</gene>
<organism evidence="1 2">
    <name type="scientific">Svornostia abyssi</name>
    <dbReference type="NCBI Taxonomy" id="2898438"/>
    <lineage>
        <taxon>Bacteria</taxon>
        <taxon>Bacillati</taxon>
        <taxon>Actinomycetota</taxon>
        <taxon>Thermoleophilia</taxon>
        <taxon>Solirubrobacterales</taxon>
        <taxon>Baekduiaceae</taxon>
        <taxon>Svornostia</taxon>
    </lineage>
</organism>
<protein>
    <submittedName>
        <fullName evidence="1">Uncharacterized protein</fullName>
    </submittedName>
</protein>
<accession>A0ABY5PFP1</accession>
<evidence type="ECO:0000313" key="2">
    <source>
        <dbReference type="Proteomes" id="UP001058860"/>
    </source>
</evidence>